<gene>
    <name evidence="7" type="ORF">SAMN05421640_2386</name>
</gene>
<evidence type="ECO:0000256" key="4">
    <source>
        <dbReference type="ARBA" id="ARBA00023163"/>
    </source>
</evidence>
<evidence type="ECO:0000259" key="5">
    <source>
        <dbReference type="Pfam" id="PF04542"/>
    </source>
</evidence>
<accession>A0A239K5M6</accession>
<keyword evidence="4" id="KW-0804">Transcription</keyword>
<dbReference type="SUPFAM" id="SSF88946">
    <property type="entry name" value="Sigma2 domain of RNA polymerase sigma factors"/>
    <property type="match status" value="1"/>
</dbReference>
<dbReference type="OrthoDB" id="1524077at2"/>
<evidence type="ECO:0000313" key="7">
    <source>
        <dbReference type="EMBL" id="SNT12454.1"/>
    </source>
</evidence>
<keyword evidence="2" id="KW-0805">Transcription regulation</keyword>
<name>A0A239K5M6_EKHLU</name>
<dbReference type="RefSeq" id="WP_089357101.1">
    <property type="nucleotide sequence ID" value="NZ_FZPD01000004.1"/>
</dbReference>
<evidence type="ECO:0000313" key="8">
    <source>
        <dbReference type="Proteomes" id="UP000198393"/>
    </source>
</evidence>
<evidence type="ECO:0000256" key="2">
    <source>
        <dbReference type="ARBA" id="ARBA00023015"/>
    </source>
</evidence>
<dbReference type="PANTHER" id="PTHR43133">
    <property type="entry name" value="RNA POLYMERASE ECF-TYPE SIGMA FACTO"/>
    <property type="match status" value="1"/>
</dbReference>
<dbReference type="Pfam" id="PF04542">
    <property type="entry name" value="Sigma70_r2"/>
    <property type="match status" value="1"/>
</dbReference>
<dbReference type="InterPro" id="IPR013249">
    <property type="entry name" value="RNA_pol_sigma70_r4_t2"/>
</dbReference>
<dbReference type="InterPro" id="IPR014284">
    <property type="entry name" value="RNA_pol_sigma-70_dom"/>
</dbReference>
<evidence type="ECO:0000256" key="1">
    <source>
        <dbReference type="ARBA" id="ARBA00010641"/>
    </source>
</evidence>
<dbReference type="Gene3D" id="1.10.1740.10">
    <property type="match status" value="1"/>
</dbReference>
<dbReference type="Pfam" id="PF08281">
    <property type="entry name" value="Sigma70_r4_2"/>
    <property type="match status" value="1"/>
</dbReference>
<feature type="domain" description="RNA polymerase sigma factor 70 region 4 type 2" evidence="6">
    <location>
        <begin position="122"/>
        <end position="173"/>
    </location>
</feature>
<dbReference type="Proteomes" id="UP000198393">
    <property type="component" value="Unassembled WGS sequence"/>
</dbReference>
<sequence length="189" mass="22349">MSSDNDLLLFQQVKSNDFSAYEVIFKRYYKELYRFAFTYVRDGTIAEEMAQEVFLYMWEKRGNIEIQTTLKTYLYSAVKNKCLNYIKLELPKQQSMADVSEVMLSVSMPKKDEGENERLKKYIHSAIDALPKKCRKIFMLSRNAGMTYEEIAEELDLSKKTVENQMGIALKKLRESLDHVYKHYKEHMS</sequence>
<dbReference type="Gene3D" id="1.10.10.10">
    <property type="entry name" value="Winged helix-like DNA-binding domain superfamily/Winged helix DNA-binding domain"/>
    <property type="match status" value="1"/>
</dbReference>
<dbReference type="SUPFAM" id="SSF88659">
    <property type="entry name" value="Sigma3 and sigma4 domains of RNA polymerase sigma factors"/>
    <property type="match status" value="1"/>
</dbReference>
<protein>
    <submittedName>
        <fullName evidence="7">RNA polymerase sigma-70 factor, ECF subfamily</fullName>
    </submittedName>
</protein>
<dbReference type="InterPro" id="IPR013325">
    <property type="entry name" value="RNA_pol_sigma_r2"/>
</dbReference>
<reference evidence="7 8" key="1">
    <citation type="submission" date="2017-06" db="EMBL/GenBank/DDBJ databases">
        <authorList>
            <person name="Kim H.J."/>
            <person name="Triplett B.A."/>
        </authorList>
    </citation>
    <scope>NUCLEOTIDE SEQUENCE [LARGE SCALE GENOMIC DNA]</scope>
    <source>
        <strain evidence="7 8">DSM 19307</strain>
    </source>
</reference>
<dbReference type="GO" id="GO:0016987">
    <property type="term" value="F:sigma factor activity"/>
    <property type="evidence" value="ECO:0007669"/>
    <property type="project" value="UniProtKB-KW"/>
</dbReference>
<comment type="similarity">
    <text evidence="1">Belongs to the sigma-70 factor family. ECF subfamily.</text>
</comment>
<keyword evidence="8" id="KW-1185">Reference proteome</keyword>
<dbReference type="CDD" id="cd06171">
    <property type="entry name" value="Sigma70_r4"/>
    <property type="match status" value="1"/>
</dbReference>
<dbReference type="EMBL" id="FZPD01000004">
    <property type="protein sequence ID" value="SNT12454.1"/>
    <property type="molecule type" value="Genomic_DNA"/>
</dbReference>
<dbReference type="InterPro" id="IPR014327">
    <property type="entry name" value="RNA_pol_sigma70_bacteroid"/>
</dbReference>
<evidence type="ECO:0000259" key="6">
    <source>
        <dbReference type="Pfam" id="PF08281"/>
    </source>
</evidence>
<proteinExistence type="inferred from homology"/>
<keyword evidence="3" id="KW-0731">Sigma factor</keyword>
<dbReference type="NCBIfam" id="TIGR02937">
    <property type="entry name" value="sigma70-ECF"/>
    <property type="match status" value="1"/>
</dbReference>
<dbReference type="GO" id="GO:0003677">
    <property type="term" value="F:DNA binding"/>
    <property type="evidence" value="ECO:0007669"/>
    <property type="project" value="InterPro"/>
</dbReference>
<dbReference type="NCBIfam" id="TIGR02985">
    <property type="entry name" value="Sig70_bacteroi1"/>
    <property type="match status" value="1"/>
</dbReference>
<dbReference type="InterPro" id="IPR036388">
    <property type="entry name" value="WH-like_DNA-bd_sf"/>
</dbReference>
<organism evidence="7 8">
    <name type="scientific">Ekhidna lutea</name>
    <dbReference type="NCBI Taxonomy" id="447679"/>
    <lineage>
        <taxon>Bacteria</taxon>
        <taxon>Pseudomonadati</taxon>
        <taxon>Bacteroidota</taxon>
        <taxon>Cytophagia</taxon>
        <taxon>Cytophagales</taxon>
        <taxon>Reichenbachiellaceae</taxon>
        <taxon>Ekhidna</taxon>
    </lineage>
</organism>
<dbReference type="AlphaFoldDB" id="A0A239K5M6"/>
<dbReference type="InterPro" id="IPR013324">
    <property type="entry name" value="RNA_pol_sigma_r3/r4-like"/>
</dbReference>
<evidence type="ECO:0000256" key="3">
    <source>
        <dbReference type="ARBA" id="ARBA00023082"/>
    </source>
</evidence>
<dbReference type="InterPro" id="IPR039425">
    <property type="entry name" value="RNA_pol_sigma-70-like"/>
</dbReference>
<dbReference type="PANTHER" id="PTHR43133:SF46">
    <property type="entry name" value="RNA POLYMERASE SIGMA-70 FACTOR ECF SUBFAMILY"/>
    <property type="match status" value="1"/>
</dbReference>
<dbReference type="InterPro" id="IPR007627">
    <property type="entry name" value="RNA_pol_sigma70_r2"/>
</dbReference>
<dbReference type="GO" id="GO:0006352">
    <property type="term" value="P:DNA-templated transcription initiation"/>
    <property type="evidence" value="ECO:0007669"/>
    <property type="project" value="InterPro"/>
</dbReference>
<feature type="domain" description="RNA polymerase sigma-70 region 2" evidence="5">
    <location>
        <begin position="25"/>
        <end position="87"/>
    </location>
</feature>